<dbReference type="EMBL" id="JBHUEJ010000021">
    <property type="protein sequence ID" value="MFD1711161.1"/>
    <property type="molecule type" value="Genomic_DNA"/>
</dbReference>
<evidence type="ECO:0000313" key="1">
    <source>
        <dbReference type="EMBL" id="MFD1711161.1"/>
    </source>
</evidence>
<gene>
    <name evidence="1" type="ORF">ACFSF0_11115</name>
</gene>
<proteinExistence type="predicted"/>
<reference evidence="2" key="1">
    <citation type="journal article" date="2019" name="Int. J. Syst. Evol. Microbiol.">
        <title>The Global Catalogue of Microorganisms (GCM) 10K type strain sequencing project: providing services to taxonomists for standard genome sequencing and annotation.</title>
        <authorList>
            <consortium name="The Broad Institute Genomics Platform"/>
            <consortium name="The Broad Institute Genome Sequencing Center for Infectious Disease"/>
            <person name="Wu L."/>
            <person name="Ma J."/>
        </authorList>
    </citation>
    <scope>NUCLEOTIDE SEQUENCE [LARGE SCALE GENOMIC DNA]</scope>
    <source>
        <strain evidence="2">LMG 29247</strain>
    </source>
</reference>
<accession>A0ABW4KWK9</accession>
<sequence length="145" mass="15906">MAAIMLSPTAAFSRTMKDLKLLRIPGVQAFTYRDESTLPLNQATTQLADAFRARGAGQSVDGETLAADATTSDDAIARSVDAALGKEWKRSTGFTSANPHIHLMVWERTTAPRRFYAIAAFDAVHTATADGRKYRPLESVFTRER</sequence>
<comment type="caution">
    <text evidence="1">The sequence shown here is derived from an EMBL/GenBank/DDBJ whole genome shotgun (WGS) entry which is preliminary data.</text>
</comment>
<dbReference type="Proteomes" id="UP001597304">
    <property type="component" value="Unassembled WGS sequence"/>
</dbReference>
<evidence type="ECO:0000313" key="2">
    <source>
        <dbReference type="Proteomes" id="UP001597304"/>
    </source>
</evidence>
<organism evidence="1 2">
    <name type="scientific">Ottowia flava</name>
    <dbReference type="NCBI Taxonomy" id="2675430"/>
    <lineage>
        <taxon>Bacteria</taxon>
        <taxon>Pseudomonadati</taxon>
        <taxon>Pseudomonadota</taxon>
        <taxon>Betaproteobacteria</taxon>
        <taxon>Burkholderiales</taxon>
        <taxon>Comamonadaceae</taxon>
        <taxon>Ottowia</taxon>
    </lineage>
</organism>
<dbReference type="RefSeq" id="WP_147913981.1">
    <property type="nucleotide sequence ID" value="NZ_JBHUEJ010000021.1"/>
</dbReference>
<name>A0ABW4KWK9_9BURK</name>
<keyword evidence="2" id="KW-1185">Reference proteome</keyword>
<protein>
    <submittedName>
        <fullName evidence="1">Uncharacterized protein</fullName>
    </submittedName>
</protein>